<feature type="compositionally biased region" description="Basic and acidic residues" evidence="4">
    <location>
        <begin position="1092"/>
        <end position="1102"/>
    </location>
</feature>
<dbReference type="Gene3D" id="3.30.70.330">
    <property type="match status" value="1"/>
</dbReference>
<keyword evidence="2" id="KW-0804">Transcription</keyword>
<dbReference type="Pfam" id="PF03372">
    <property type="entry name" value="Exo_endo_phos"/>
    <property type="match status" value="1"/>
</dbReference>
<dbReference type="SUPFAM" id="SSF54928">
    <property type="entry name" value="RNA-binding domain, RBD"/>
    <property type="match status" value="1"/>
</dbReference>
<comment type="caution">
    <text evidence="6">The sequence shown here is derived from an EMBL/GenBank/DDBJ whole genome shotgun (WGS) entry which is preliminary data.</text>
</comment>
<dbReference type="InterPro" id="IPR036691">
    <property type="entry name" value="Endo/exonu/phosph_ase_sf"/>
</dbReference>
<dbReference type="Gene3D" id="3.60.10.10">
    <property type="entry name" value="Endonuclease/exonuclease/phosphatase"/>
    <property type="match status" value="1"/>
</dbReference>
<feature type="compositionally biased region" description="Basic and acidic residues" evidence="4">
    <location>
        <begin position="1113"/>
        <end position="1131"/>
    </location>
</feature>
<comment type="similarity">
    <text evidence="3">Belongs to the GRAS family.</text>
</comment>
<feature type="compositionally biased region" description="Pro residues" evidence="4">
    <location>
        <begin position="352"/>
        <end position="362"/>
    </location>
</feature>
<dbReference type="InterPro" id="IPR043502">
    <property type="entry name" value="DNA/RNA_pol_sf"/>
</dbReference>
<dbReference type="Pfam" id="PF03514">
    <property type="entry name" value="GRAS"/>
    <property type="match status" value="1"/>
</dbReference>
<dbReference type="InterPro" id="IPR005135">
    <property type="entry name" value="Endo/exonuclease/phosphatase"/>
</dbReference>
<dbReference type="PROSITE" id="PS50878">
    <property type="entry name" value="RT_POL"/>
    <property type="match status" value="1"/>
</dbReference>
<feature type="compositionally biased region" description="Basic residues" evidence="4">
    <location>
        <begin position="1244"/>
        <end position="1257"/>
    </location>
</feature>
<dbReference type="InterPro" id="IPR000477">
    <property type="entry name" value="RT_dom"/>
</dbReference>
<evidence type="ECO:0000313" key="6">
    <source>
        <dbReference type="EMBL" id="GKV04252.1"/>
    </source>
</evidence>
<evidence type="ECO:0000256" key="4">
    <source>
        <dbReference type="SAM" id="MobiDB-lite"/>
    </source>
</evidence>
<feature type="region of interest" description="Disordered" evidence="4">
    <location>
        <begin position="325"/>
        <end position="382"/>
    </location>
</feature>
<dbReference type="GO" id="GO:0003824">
    <property type="term" value="F:catalytic activity"/>
    <property type="evidence" value="ECO:0007669"/>
    <property type="project" value="InterPro"/>
</dbReference>
<name>A0AAV5IQW2_9ROSI</name>
<feature type="compositionally biased region" description="Basic and acidic residues" evidence="4">
    <location>
        <begin position="1171"/>
        <end position="1192"/>
    </location>
</feature>
<feature type="compositionally biased region" description="Polar residues" evidence="4">
    <location>
        <begin position="1141"/>
        <end position="1159"/>
    </location>
</feature>
<dbReference type="CDD" id="cd00590">
    <property type="entry name" value="RRM_SF"/>
    <property type="match status" value="1"/>
</dbReference>
<proteinExistence type="inferred from homology"/>
<organism evidence="6 7">
    <name type="scientific">Rubroshorea leprosula</name>
    <dbReference type="NCBI Taxonomy" id="152421"/>
    <lineage>
        <taxon>Eukaryota</taxon>
        <taxon>Viridiplantae</taxon>
        <taxon>Streptophyta</taxon>
        <taxon>Embryophyta</taxon>
        <taxon>Tracheophyta</taxon>
        <taxon>Spermatophyta</taxon>
        <taxon>Magnoliopsida</taxon>
        <taxon>eudicotyledons</taxon>
        <taxon>Gunneridae</taxon>
        <taxon>Pentapetalae</taxon>
        <taxon>rosids</taxon>
        <taxon>malvids</taxon>
        <taxon>Malvales</taxon>
        <taxon>Dipterocarpaceae</taxon>
        <taxon>Rubroshorea</taxon>
    </lineage>
</organism>
<feature type="compositionally biased region" description="Basic and acidic residues" evidence="4">
    <location>
        <begin position="1212"/>
        <end position="1225"/>
    </location>
</feature>
<feature type="compositionally biased region" description="Basic and acidic residues" evidence="4">
    <location>
        <begin position="370"/>
        <end position="382"/>
    </location>
</feature>
<dbReference type="InterPro" id="IPR012677">
    <property type="entry name" value="Nucleotide-bd_a/b_plait_sf"/>
</dbReference>
<dbReference type="GO" id="GO:0003676">
    <property type="term" value="F:nucleic acid binding"/>
    <property type="evidence" value="ECO:0007669"/>
    <property type="project" value="InterPro"/>
</dbReference>
<feature type="compositionally biased region" description="Polar residues" evidence="4">
    <location>
        <begin position="325"/>
        <end position="336"/>
    </location>
</feature>
<reference evidence="6 7" key="1">
    <citation type="journal article" date="2021" name="Commun. Biol.">
        <title>The genome of Shorea leprosula (Dipterocarpaceae) highlights the ecological relevance of drought in aseasonal tropical rainforests.</title>
        <authorList>
            <person name="Ng K.K.S."/>
            <person name="Kobayashi M.J."/>
            <person name="Fawcett J.A."/>
            <person name="Hatakeyama M."/>
            <person name="Paape T."/>
            <person name="Ng C.H."/>
            <person name="Ang C.C."/>
            <person name="Tnah L.H."/>
            <person name="Lee C.T."/>
            <person name="Nishiyama T."/>
            <person name="Sese J."/>
            <person name="O'Brien M.J."/>
            <person name="Copetti D."/>
            <person name="Mohd Noor M.I."/>
            <person name="Ong R.C."/>
            <person name="Putra M."/>
            <person name="Sireger I.Z."/>
            <person name="Indrioko S."/>
            <person name="Kosugi Y."/>
            <person name="Izuno A."/>
            <person name="Isagi Y."/>
            <person name="Lee S.L."/>
            <person name="Shimizu K.K."/>
        </authorList>
    </citation>
    <scope>NUCLEOTIDE SEQUENCE [LARGE SCALE GENOMIC DNA]</scope>
    <source>
        <strain evidence="6">214</strain>
    </source>
</reference>
<keyword evidence="1" id="KW-0805">Transcription regulation</keyword>
<feature type="compositionally biased region" description="Low complexity" evidence="4">
    <location>
        <begin position="24"/>
        <end position="42"/>
    </location>
</feature>
<comment type="caution">
    <text evidence="3">Lacks conserved residue(s) required for the propagation of feature annotation.</text>
</comment>
<sequence>MAACDLLGEGNNGSGGSNGGREISPLTVTTTTVSNSSSGSNPSERKMVRKRMAPEVADYHRFPRRSLPSENVVGCSFLATTTVGNGVGNSNPFLNYSTMNVNTAMVSPAVTSAGPGFLSTTLPNFSCVENLPANPPQAPAVCGFSGLPLFPPPERNRNPTPTASTTSSSVALAPISMEDSTATAWVDSIIKDLINSSTNVSIPQLIHNVREIIYPCNPNLASLLEYRLRSLMDPLERRRKEVQPLQLPLPAGLLQRQAGLALNLDPATLDTVSNFSLPESSALNPYLNWGITPPLPIPTGDGNDNQHQIPNLPSTAPVLSLDQTQDISPPQVSQAREQPLEEENSSPAATATPPPTTAPTPSPTVQTSSARDRKEELRQQKRDEEGLHLLTLLLQCAEAVSADNFDEANRMLLELSELATPFGTSAQRVAAYFSEAMSARLVSSCLGIYATLPSLPQSHSQKMVSAFQVFNGISPFVKFSHFTANQAIQEAFEREERVHIIDLDIMQGLQWPGLFHILASRPGGPPHVRLTGFGTSDEALKATGKRLSDFAEKLGLPFEFHAVAEKVGKLDPEKLIVNKREAVAVHWLQHSLYDVTGSDTNTLSLLQRLGPKVVTVVEQDLSPAGSFLGRGSLEMRGRALERERAPERVTDNRGRGRRAHRYEGIQPESRNRPTEYYGGFEKKIYNQASPFFFTNFPEDWSFEEMWGTFNRLGEGRVIEIDCPKKRDRLGRRFGFVRFLEVKDDRELERKLNQVHIGGFKLQANKPRFQKTGHEVQKQMNMGNRVNGTAKGVDTSETETHQKPSYAEVVKRRMAENQDRGQKTKHYHGTSNRELINNARTSAQSKWRWKPKQQHQEWAGMEFNVNQNEYEWLENCFVGTAHSATMIPTLQEKFFMEGIFFCKIRAMGGRLVLLEGHEKEDLKELKKRLDVARFLISTPVTEYISKHLTIKINGVVYKIKFSEEESSNSLYIMNTDFKLKGDYKSEEEWPTEDSESEAGHGSQYFDSEHTKGEEEDDYMATELPVPETDGEDGEGALEAANHSPDVTSAAEWVSQQIQKNNHNKKKEKNTAERTEDGASVTEGMVRLSKRPKERAVSRKEGSTGKHLMLDGLEGDVRRRGTDSEDNKEKESSRGTFKLGTTDEASGENNIECSTKSSTMEQRGIPNGPVGPAKEKTSEKGKDGLQKHGPKHEMLNPLSLGKPNKKNASKPSHGRNEEIDSFWKDMDSNSEGCNSEGMPNWTRKGEGKKKQRQKRRVKTCRSVYIQSGGLKGTRLQKKKKGKRLVTEKMEQEVAFEANSADLIADDSIDDSNIQNCNRSIDMKNSSRDTEALWRRIKELGVSTEGNEIPVVRKLEEMEQRDRERRNKDTVSILTGNQHRVEILFLQETKMEIVDKQLCRKLWDSDNMEWVAKPSSGASGGLIIIWNSEVFKKLDVFEGDGFLGIYGLWGPEAHPCILCNVYSPCDLEKKKTLWGSLQQKIKNNRGCWCIGGDFNAIRCLQERKGGRSARRDITGFEEFILNSGLMDLPLLGRKYTWYQPNGQCMSRLDRFLFNDEWLTKWPDLKQWGLHRSMSDHTPILVKNEAHNWGPKPFKLFNAWLQNPGFSEMVAAKWREISVQGWGGFILKEKLKKTKEFLRNMQLKEEMAQQKARKNWLKTGDANTSFFHKCIKGRWCRNEINVISIGGEEFRQVGDIKQGIMKYFENLFTDEGWTRPKLEGLKFRTISKADRCMLTEPFTEEEVKTAVWNCDSTKAPGPDGFTFGFIKSEWEVIKADIMEFLKDFHSNRKLVRGSNASFLVLIPKTENPQGVEEYRPISLIGCTYKILAKLLANRLSKALNSIIGENQSAFIEGRQLVDGVVVANEAIDGARKRKSRCFIFKIDFEKAYDNVSWSFLDYMMERMGFDIVWRGWILECLRSNTVSVLVNGSATKEFSMTRGLRQGDPLSPFLFLMVAEALNGLTSAAVAKGYFRGVKIGKGELEVSHLQFADDTLFMGEATEDNIWTAKCIMRAFELVSGLKINYRKSSLIGVNTDEDWIRSMAWMLNCKTESLPCKYLGMPLGANPKRITTWRPLIDSFRRKLSVWKGRFLSLGGRITLINAVLSSLPVFLMLVYLLPKQVIHELDKIRRNFLWGGVEGGKKIAWVSWDRVCNTKKEGGLGVKNLRWFNIALLGKWWARLIGGEKGLWARVLLEKYGSKDGNWLSWLSEERVLGSSWWNDICKLNTGVGSKDRWLLLNFKMNLGEGKIVRFWLDTWVGGTSLANVFPRLFLLATEKNCSINQMGHWNDGSWDWKFKWRRPLRAWEEENLQQLLETIKHIKLVQGASDTWCWSLETGGRYTTRTAYMQLAKKEENRLLEYTKIWEAQVPPKVCYPCTEDEEDPPKLVRAIPLIWLPIHEEWGPSARAGCNALTATANSEPRSMVTLFAKPRPLFMPYLVTSNVTY</sequence>
<feature type="compositionally biased region" description="Gly residues" evidence="4">
    <location>
        <begin position="10"/>
        <end position="19"/>
    </location>
</feature>
<feature type="short sequence motif" description="VHIID" evidence="3">
    <location>
        <begin position="498"/>
        <end position="502"/>
    </location>
</feature>
<feature type="short sequence motif" description="LxCxE motif" evidence="3">
    <location>
        <begin position="394"/>
        <end position="398"/>
    </location>
</feature>
<feature type="region of interest" description="Disordered" evidence="4">
    <location>
        <begin position="983"/>
        <end position="1257"/>
    </location>
</feature>
<evidence type="ECO:0000259" key="5">
    <source>
        <dbReference type="PROSITE" id="PS50878"/>
    </source>
</evidence>
<dbReference type="SUPFAM" id="SSF56219">
    <property type="entry name" value="DNase I-like"/>
    <property type="match status" value="1"/>
</dbReference>
<gene>
    <name evidence="6" type="ORF">SLEP1_g16435</name>
</gene>
<evidence type="ECO:0000256" key="3">
    <source>
        <dbReference type="PROSITE-ProRule" id="PRU01191"/>
    </source>
</evidence>
<protein>
    <recommendedName>
        <fullName evidence="5">Reverse transcriptase domain-containing protein</fullName>
    </recommendedName>
</protein>
<dbReference type="PANTHER" id="PTHR33116">
    <property type="entry name" value="REVERSE TRANSCRIPTASE ZINC-BINDING DOMAIN-CONTAINING PROTEIN-RELATED-RELATED"/>
    <property type="match status" value="1"/>
</dbReference>
<dbReference type="PROSITE" id="PS50985">
    <property type="entry name" value="GRAS"/>
    <property type="match status" value="1"/>
</dbReference>
<feature type="region of interest" description="VHIID" evidence="3">
    <location>
        <begin position="467"/>
        <end position="532"/>
    </location>
</feature>
<evidence type="ECO:0000256" key="2">
    <source>
        <dbReference type="ARBA" id="ARBA00023163"/>
    </source>
</evidence>
<evidence type="ECO:0000313" key="7">
    <source>
        <dbReference type="Proteomes" id="UP001054252"/>
    </source>
</evidence>
<dbReference type="EMBL" id="BPVZ01000021">
    <property type="protein sequence ID" value="GKV04252.1"/>
    <property type="molecule type" value="Genomic_DNA"/>
</dbReference>
<feature type="region of interest" description="Disordered" evidence="4">
    <location>
        <begin position="1"/>
        <end position="48"/>
    </location>
</feature>
<dbReference type="InterPro" id="IPR005202">
    <property type="entry name" value="TF_GRAS"/>
</dbReference>
<dbReference type="CDD" id="cd01650">
    <property type="entry name" value="RT_nLTR_like"/>
    <property type="match status" value="1"/>
</dbReference>
<dbReference type="SUPFAM" id="SSF56672">
    <property type="entry name" value="DNA/RNA polymerases"/>
    <property type="match status" value="1"/>
</dbReference>
<keyword evidence="7" id="KW-1185">Reference proteome</keyword>
<dbReference type="Proteomes" id="UP001054252">
    <property type="component" value="Unassembled WGS sequence"/>
</dbReference>
<feature type="region of interest" description="Leucine repeat II (LRII)" evidence="3">
    <location>
        <begin position="542"/>
        <end position="574"/>
    </location>
</feature>
<accession>A0AAV5IQW2</accession>
<dbReference type="InterPro" id="IPR035979">
    <property type="entry name" value="RBD_domain_sf"/>
</dbReference>
<evidence type="ECO:0000256" key="1">
    <source>
        <dbReference type="ARBA" id="ARBA00023015"/>
    </source>
</evidence>
<feature type="region of interest" description="Disordered" evidence="4">
    <location>
        <begin position="297"/>
        <end position="316"/>
    </location>
</feature>
<feature type="compositionally biased region" description="Polar residues" evidence="4">
    <location>
        <begin position="302"/>
        <end position="314"/>
    </location>
</feature>
<dbReference type="PANTHER" id="PTHR33116:SF75">
    <property type="entry name" value="RIBONUCLEASE H PROTEIN"/>
    <property type="match status" value="1"/>
</dbReference>
<feature type="domain" description="Reverse transcriptase" evidence="5">
    <location>
        <begin position="1779"/>
        <end position="2057"/>
    </location>
</feature>
<feature type="region of interest" description="SAW" evidence="3">
    <location>
        <begin position="664"/>
        <end position="743"/>
    </location>
</feature>
<dbReference type="Pfam" id="PF00078">
    <property type="entry name" value="RVT_1"/>
    <property type="match status" value="1"/>
</dbReference>